<dbReference type="GO" id="GO:0030234">
    <property type="term" value="F:enzyme regulator activity"/>
    <property type="evidence" value="ECO:0007669"/>
    <property type="project" value="UniProtKB-UniRule"/>
</dbReference>
<dbReference type="PIRSF" id="PIRSF015947">
    <property type="entry name" value="26S_Psome_Rpn2"/>
    <property type="match status" value="1"/>
</dbReference>
<keyword evidence="2" id="KW-0677">Repeat</keyword>
<feature type="domain" description="26S proteasome non-ATPase regulatory subunit 1/RPN2 N-terminal" evidence="7">
    <location>
        <begin position="7"/>
        <end position="350"/>
    </location>
</feature>
<name>G0V1H3_TRYCI</name>
<dbReference type="Pfam" id="PF01851">
    <property type="entry name" value="PC_rep"/>
    <property type="match status" value="1"/>
</dbReference>
<gene>
    <name evidence="8" type="ORF">TCIL3000_11_9610</name>
</gene>
<feature type="region of interest" description="Disordered" evidence="5">
    <location>
        <begin position="287"/>
        <end position="320"/>
    </location>
</feature>
<protein>
    <submittedName>
        <fullName evidence="8">Uncharacterized protein TCIL3000_11_9610</fullName>
    </submittedName>
</protein>
<evidence type="ECO:0000256" key="3">
    <source>
        <dbReference type="ARBA" id="ARBA00022942"/>
    </source>
</evidence>
<feature type="region of interest" description="Disordered" evidence="5">
    <location>
        <begin position="943"/>
        <end position="976"/>
    </location>
</feature>
<dbReference type="PANTHER" id="PTHR10943">
    <property type="entry name" value="26S PROTEASOME NON-ATPASE REGULATORY SUBUNIT"/>
    <property type="match status" value="1"/>
</dbReference>
<evidence type="ECO:0000313" key="8">
    <source>
        <dbReference type="EMBL" id="CCC95494.1"/>
    </source>
</evidence>
<dbReference type="InterPro" id="IPR002015">
    <property type="entry name" value="Proteasome/cyclosome_rpt"/>
</dbReference>
<evidence type="ECO:0000259" key="7">
    <source>
        <dbReference type="Pfam" id="PF21505"/>
    </source>
</evidence>
<keyword evidence="3 4" id="KW-0647">Proteasome</keyword>
<dbReference type="Pfam" id="PF18004">
    <property type="entry name" value="RPN2_C"/>
    <property type="match status" value="1"/>
</dbReference>
<dbReference type="GO" id="GO:0005634">
    <property type="term" value="C:nucleus"/>
    <property type="evidence" value="ECO:0007669"/>
    <property type="project" value="TreeGrafter"/>
</dbReference>
<evidence type="ECO:0000256" key="2">
    <source>
        <dbReference type="ARBA" id="ARBA00022737"/>
    </source>
</evidence>
<sequence length="976" mass="107574">MTVGLSSSKGVLALLEERNPSVVRFALERLRPLVDTYWCEISDKLSKIEELSESSPAGEETRKLAALIASHVYFHLGAYDDSVNYALAAGSAFNFAERSPFTETILSCCIDKYVHYQEQPEAERQGLDPRLESLFTTLTDKWITQDDVPVKELVGFAIRARRLCFLEKVLRQHISATKSAAVLNFTFHVASVLVRDIAFRRKILEILVKLYTQGDLTAVDYFSQVQCLLFLGNSALTVELIEDLINSDRKAIAYQLAFDMCEYGSQEFISAVADAIERKAILTSVSQAEEPNEAEGEAVPLLPSNQPEAAKKEAADGDEEKKLPDVYQKLLDALTGGMSASLYLNFLYANCNADIHVLNRIRQYTDQRRAVAHNATVIAHAFMYSGTTIDVFLRNDVEWLARASCWSRFVAAASVGVIHYGHVKEGFNVVEPHLPKGDIGLYPYSEAGALYALGLIHAPVCAGRNRKAIAYLRDALHKYYTNVYIIHGASLGIGLAAMGLRDAELSDSLLPSIGSSHAVASEGAALGIGLIMMGSGNRDIIDNLKSLAQEESQREKTIRGLSMAMALVMLGREDECWVLANQLLDDADPWMKLGGCFMLGLGYAGVEDTKVLERLLSVAVKDTSDDVRRNAATMIGFLTIKDPGLCVDLTRVLVDSYNPHIRYGVGMALGVAAAGTGRADVIEILWELKDDLVDFVRQGAYIALALVMVQMTEAENPKVKELRDIFAKKIVGRKEDMCSKFGCIVASGLLDAGGRNCTFALHQHHHRLDKAVAGMFVFMQHWYWFPYFLMISLAMRPTCFIGLNENLQVPVYKFKSNAPPSRFALPKSVLAEKKEAKAAALKAVVLSTTKKEQEFVRLKRIGSAAKDQEAEGAENNATTASPTSPATATADKQQEKEEQEPTSVILSNTSRVTARQLAVITHDVDGRFVPIKPNFSSICILRDTRPSEGGPKLMREFGWNSNDDDDAPPPEPFTWP</sequence>
<dbReference type="InterPro" id="IPR016024">
    <property type="entry name" value="ARM-type_fold"/>
</dbReference>
<dbReference type="InterPro" id="IPR048570">
    <property type="entry name" value="PSMD1_RPN2_N"/>
</dbReference>
<evidence type="ECO:0000256" key="1">
    <source>
        <dbReference type="ARBA" id="ARBA00006308"/>
    </source>
</evidence>
<evidence type="ECO:0000259" key="6">
    <source>
        <dbReference type="Pfam" id="PF18004"/>
    </source>
</evidence>
<dbReference type="AlphaFoldDB" id="G0V1H3"/>
<dbReference type="PANTHER" id="PTHR10943:SF2">
    <property type="entry name" value="26S PROTEASOME NON-ATPASE REGULATORY SUBUNIT 1"/>
    <property type="match status" value="1"/>
</dbReference>
<dbReference type="GO" id="GO:0043161">
    <property type="term" value="P:proteasome-mediated ubiquitin-dependent protein catabolic process"/>
    <property type="evidence" value="ECO:0007669"/>
    <property type="project" value="TreeGrafter"/>
</dbReference>
<feature type="compositionally biased region" description="Basic and acidic residues" evidence="5">
    <location>
        <begin position="309"/>
        <end position="320"/>
    </location>
</feature>
<proteinExistence type="inferred from homology"/>
<dbReference type="GO" id="GO:0042176">
    <property type="term" value="P:regulation of protein catabolic process"/>
    <property type="evidence" value="ECO:0007669"/>
    <property type="project" value="UniProtKB-UniRule"/>
</dbReference>
<dbReference type="Gene3D" id="1.25.10.10">
    <property type="entry name" value="Leucine-rich Repeat Variant"/>
    <property type="match status" value="1"/>
</dbReference>
<feature type="region of interest" description="Disordered" evidence="5">
    <location>
        <begin position="866"/>
        <end position="907"/>
    </location>
</feature>
<dbReference type="InterPro" id="IPR011989">
    <property type="entry name" value="ARM-like"/>
</dbReference>
<feature type="compositionally biased region" description="Low complexity" evidence="5">
    <location>
        <begin position="873"/>
        <end position="890"/>
    </location>
</feature>
<feature type="domain" description="26S proteasome regulatory subunit RPN2 C-terminal" evidence="6">
    <location>
        <begin position="798"/>
        <end position="948"/>
    </location>
</feature>
<comment type="similarity">
    <text evidence="1 4">Belongs to the proteasome subunit S1 family.</text>
</comment>
<reference evidence="8" key="1">
    <citation type="journal article" date="2012" name="Proc. Natl. Acad. Sci. U.S.A.">
        <title>Antigenic diversity is generated by distinct evolutionary mechanisms in African trypanosome species.</title>
        <authorList>
            <person name="Jackson A.P."/>
            <person name="Berry A."/>
            <person name="Aslett M."/>
            <person name="Allison H.C."/>
            <person name="Burton P."/>
            <person name="Vavrova-Anderson J."/>
            <person name="Brown R."/>
            <person name="Browne H."/>
            <person name="Corton N."/>
            <person name="Hauser H."/>
            <person name="Gamble J."/>
            <person name="Gilderthorp R."/>
            <person name="Marcello L."/>
            <person name="McQuillan J."/>
            <person name="Otto T.D."/>
            <person name="Quail M.A."/>
            <person name="Sanders M.J."/>
            <person name="van Tonder A."/>
            <person name="Ginger M.L."/>
            <person name="Field M.C."/>
            <person name="Barry J.D."/>
            <person name="Hertz-Fowler C."/>
            <person name="Berriman M."/>
        </authorList>
    </citation>
    <scope>NUCLEOTIDE SEQUENCE</scope>
    <source>
        <strain evidence="8">IL3000</strain>
    </source>
</reference>
<dbReference type="Pfam" id="PF21505">
    <property type="entry name" value="RPN2_N"/>
    <property type="match status" value="1"/>
</dbReference>
<dbReference type="Pfam" id="PF13646">
    <property type="entry name" value="HEAT_2"/>
    <property type="match status" value="1"/>
</dbReference>
<dbReference type="SUPFAM" id="SSF48371">
    <property type="entry name" value="ARM repeat"/>
    <property type="match status" value="1"/>
</dbReference>
<dbReference type="GO" id="GO:0034515">
    <property type="term" value="C:proteasome storage granule"/>
    <property type="evidence" value="ECO:0007669"/>
    <property type="project" value="TreeGrafter"/>
</dbReference>
<evidence type="ECO:0000256" key="4">
    <source>
        <dbReference type="PIRNR" id="PIRNR015947"/>
    </source>
</evidence>
<organism evidence="8">
    <name type="scientific">Trypanosoma congolense (strain IL3000)</name>
    <dbReference type="NCBI Taxonomy" id="1068625"/>
    <lineage>
        <taxon>Eukaryota</taxon>
        <taxon>Discoba</taxon>
        <taxon>Euglenozoa</taxon>
        <taxon>Kinetoplastea</taxon>
        <taxon>Metakinetoplastina</taxon>
        <taxon>Trypanosomatida</taxon>
        <taxon>Trypanosomatidae</taxon>
        <taxon>Trypanosoma</taxon>
        <taxon>Nannomonas</taxon>
    </lineage>
</organism>
<dbReference type="VEuPathDB" id="TriTrypDB:TcIL3000.11.9610"/>
<dbReference type="GO" id="GO:0008540">
    <property type="term" value="C:proteasome regulatory particle, base subcomplex"/>
    <property type="evidence" value="ECO:0007669"/>
    <property type="project" value="UniProtKB-UniRule"/>
</dbReference>
<dbReference type="InterPro" id="IPR040623">
    <property type="entry name" value="RPN2_C"/>
</dbReference>
<accession>G0V1H3</accession>
<evidence type="ECO:0000256" key="5">
    <source>
        <dbReference type="SAM" id="MobiDB-lite"/>
    </source>
</evidence>
<dbReference type="InterPro" id="IPR016642">
    <property type="entry name" value="26S_Psome_Rpn2"/>
</dbReference>
<dbReference type="EMBL" id="HE575324">
    <property type="protein sequence ID" value="CCC95494.1"/>
    <property type="molecule type" value="Genomic_DNA"/>
</dbReference>